<keyword evidence="4" id="KW-1185">Reference proteome</keyword>
<feature type="compositionally biased region" description="Basic residues" evidence="1">
    <location>
        <begin position="106"/>
        <end position="118"/>
    </location>
</feature>
<feature type="region of interest" description="Disordered" evidence="1">
    <location>
        <begin position="1"/>
        <end position="151"/>
    </location>
</feature>
<dbReference type="Gene3D" id="3.40.50.150">
    <property type="entry name" value="Vaccinia Virus protein VP39"/>
    <property type="match status" value="1"/>
</dbReference>
<dbReference type="OrthoDB" id="4484556at2"/>
<feature type="compositionally biased region" description="Basic residues" evidence="1">
    <location>
        <begin position="37"/>
        <end position="53"/>
    </location>
</feature>
<name>A0A1W7D660_9ACTN</name>
<organism evidence="3 4">
    <name type="scientific">Streptomyces marincola</name>
    <dbReference type="NCBI Taxonomy" id="2878388"/>
    <lineage>
        <taxon>Bacteria</taxon>
        <taxon>Bacillati</taxon>
        <taxon>Actinomycetota</taxon>
        <taxon>Actinomycetes</taxon>
        <taxon>Kitasatosporales</taxon>
        <taxon>Streptomycetaceae</taxon>
        <taxon>Streptomyces</taxon>
    </lineage>
</organism>
<proteinExistence type="predicted"/>
<gene>
    <name evidence="3" type="ORF">CAG99_22975</name>
</gene>
<accession>A0A1W7D660</accession>
<dbReference type="SUPFAM" id="SSF53335">
    <property type="entry name" value="S-adenosyl-L-methionine-dependent methyltransferases"/>
    <property type="match status" value="1"/>
</dbReference>
<evidence type="ECO:0000313" key="3">
    <source>
        <dbReference type="EMBL" id="ARQ72581.1"/>
    </source>
</evidence>
<evidence type="ECO:0000313" key="4">
    <source>
        <dbReference type="Proteomes" id="UP000194218"/>
    </source>
</evidence>
<dbReference type="KEGG" id="smao:CAG99_22975"/>
<feature type="compositionally biased region" description="Basic residues" evidence="1">
    <location>
        <begin position="204"/>
        <end position="227"/>
    </location>
</feature>
<dbReference type="AlphaFoldDB" id="A0A1W7D660"/>
<sequence length="464" mass="49801">MSPTGRAPAARRSPAPGAAPGRPSATCGRCSGDRRAPGRRGHPPGHRQGARARPRQDPPHPALHPAGGRPPGRGGPGRHPPHAAARARAAAPARARRPPGTLAAARLRRRTAARHRRPRPADRRRLLPLPRPRAARRHGHSAAHPRAARPRDRCRRLAAGPRLVRARGRRRLLGPWHGQATARARPRRPHVHPVDRPAPAPPARRGRTRRARPARAARRGHRRRRRADRTGGARRAVRGGLGRAARRRRHVSWTGDVYAAALRTGRGPLFLRRADGRRLRLDVERWCAGPDAADRSVLVRCTGSVLDIGCGPGRMVIALARAARPALGIDTSPAAVARTRSRGGTALLRSVFQALPAEGRWGSVLLMDGNAGIGGDPVALLRRVRRLTAPGGLLLAEAAATDIDERLYVRLDDGTGPVGPPFPWARLGPAALCANGESAGWVPLGSWAVHGRAFIALGNPRTAR</sequence>
<feature type="compositionally biased region" description="Low complexity" evidence="1">
    <location>
        <begin position="82"/>
        <end position="105"/>
    </location>
</feature>
<dbReference type="EMBL" id="CP021121">
    <property type="protein sequence ID" value="ARQ72581.1"/>
    <property type="molecule type" value="Genomic_DNA"/>
</dbReference>
<dbReference type="CDD" id="cd02440">
    <property type="entry name" value="AdoMet_MTases"/>
    <property type="match status" value="1"/>
</dbReference>
<dbReference type="InterPro" id="IPR041698">
    <property type="entry name" value="Methyltransf_25"/>
</dbReference>
<evidence type="ECO:0000259" key="2">
    <source>
        <dbReference type="Pfam" id="PF13649"/>
    </source>
</evidence>
<feature type="region of interest" description="Disordered" evidence="1">
    <location>
        <begin position="174"/>
        <end position="243"/>
    </location>
</feature>
<dbReference type="Pfam" id="PF13649">
    <property type="entry name" value="Methyltransf_25"/>
    <property type="match status" value="1"/>
</dbReference>
<feature type="domain" description="Methyltransferase" evidence="2">
    <location>
        <begin position="305"/>
        <end position="392"/>
    </location>
</feature>
<reference evidence="3 4" key="1">
    <citation type="submission" date="2017-05" db="EMBL/GenBank/DDBJ databases">
        <title>Complete genome sequence of Streptomyces sp. SCSIO 03032 revealed the diverse biosynthetic pathways for its bioactive secondary metabolites.</title>
        <authorList>
            <person name="Ma L."/>
            <person name="Zhu Y."/>
            <person name="Zhang W."/>
            <person name="Zhang G."/>
            <person name="Tian X."/>
            <person name="Zhang S."/>
            <person name="Zhang C."/>
        </authorList>
    </citation>
    <scope>NUCLEOTIDE SEQUENCE [LARGE SCALE GENOMIC DNA]</scope>
    <source>
        <strain evidence="3 4">SCSIO 03032</strain>
    </source>
</reference>
<feature type="compositionally biased region" description="Low complexity" evidence="1">
    <location>
        <begin position="1"/>
        <end position="26"/>
    </location>
</feature>
<dbReference type="Proteomes" id="UP000194218">
    <property type="component" value="Chromosome"/>
</dbReference>
<protein>
    <recommendedName>
        <fullName evidence="2">Methyltransferase domain-containing protein</fullName>
    </recommendedName>
</protein>
<dbReference type="GO" id="GO:0008168">
    <property type="term" value="F:methyltransferase activity"/>
    <property type="evidence" value="ECO:0007669"/>
    <property type="project" value="UniProtKB-ARBA"/>
</dbReference>
<evidence type="ECO:0000256" key="1">
    <source>
        <dbReference type="SAM" id="MobiDB-lite"/>
    </source>
</evidence>
<feature type="compositionally biased region" description="Basic residues" evidence="1">
    <location>
        <begin position="133"/>
        <end position="151"/>
    </location>
</feature>
<dbReference type="InterPro" id="IPR029063">
    <property type="entry name" value="SAM-dependent_MTases_sf"/>
</dbReference>